<name>A0A7I4Z437_HAECO</name>
<reference evidence="3" key="1">
    <citation type="submission" date="2020-12" db="UniProtKB">
        <authorList>
            <consortium name="WormBaseParasite"/>
        </authorList>
    </citation>
    <scope>IDENTIFICATION</scope>
    <source>
        <strain evidence="3">MHco3</strain>
    </source>
</reference>
<sequence length="128" mass="14123">MGTLGSEGPRSLFRPLPLAYDIVLITPSIEQAERILAKFDSAFGRIDLTKLSLTKAMFMRNALAAVASPTLNGTNISEYPGYVHPDREANTMSEAEQKETHCAGSIQKYRGSSEEDREHPLPQLTFPL</sequence>
<dbReference type="OrthoDB" id="5908035at2759"/>
<accession>A0A7I4Z437</accession>
<evidence type="ECO:0000313" key="2">
    <source>
        <dbReference type="Proteomes" id="UP000025227"/>
    </source>
</evidence>
<dbReference type="AlphaFoldDB" id="A0A7I4Z437"/>
<dbReference type="Proteomes" id="UP000025227">
    <property type="component" value="Unplaced"/>
</dbReference>
<evidence type="ECO:0000313" key="3">
    <source>
        <dbReference type="WBParaSite" id="HCON_00181640-00001"/>
    </source>
</evidence>
<dbReference type="WBParaSite" id="HCON_00181640-00001">
    <property type="protein sequence ID" value="HCON_00181640-00001"/>
    <property type="gene ID" value="HCON_00181640"/>
</dbReference>
<feature type="compositionally biased region" description="Basic and acidic residues" evidence="1">
    <location>
        <begin position="111"/>
        <end position="120"/>
    </location>
</feature>
<keyword evidence="2" id="KW-1185">Reference proteome</keyword>
<evidence type="ECO:0000256" key="1">
    <source>
        <dbReference type="SAM" id="MobiDB-lite"/>
    </source>
</evidence>
<organism evidence="2 3">
    <name type="scientific">Haemonchus contortus</name>
    <name type="common">Barber pole worm</name>
    <dbReference type="NCBI Taxonomy" id="6289"/>
    <lineage>
        <taxon>Eukaryota</taxon>
        <taxon>Metazoa</taxon>
        <taxon>Ecdysozoa</taxon>
        <taxon>Nematoda</taxon>
        <taxon>Chromadorea</taxon>
        <taxon>Rhabditida</taxon>
        <taxon>Rhabditina</taxon>
        <taxon>Rhabditomorpha</taxon>
        <taxon>Strongyloidea</taxon>
        <taxon>Trichostrongylidae</taxon>
        <taxon>Haemonchus</taxon>
    </lineage>
</organism>
<feature type="compositionally biased region" description="Basic and acidic residues" evidence="1">
    <location>
        <begin position="90"/>
        <end position="101"/>
    </location>
</feature>
<feature type="region of interest" description="Disordered" evidence="1">
    <location>
        <begin position="90"/>
        <end position="128"/>
    </location>
</feature>
<proteinExistence type="predicted"/>
<protein>
    <submittedName>
        <fullName evidence="3">Uncharacterized protein</fullName>
    </submittedName>
</protein>